<proteinExistence type="predicted"/>
<feature type="signal peptide" evidence="1">
    <location>
        <begin position="1"/>
        <end position="21"/>
    </location>
</feature>
<dbReference type="SUPFAM" id="SSF56925">
    <property type="entry name" value="OMPA-like"/>
    <property type="match status" value="1"/>
</dbReference>
<dbReference type="InterPro" id="IPR011250">
    <property type="entry name" value="OMP/PagP_B-barrel"/>
</dbReference>
<dbReference type="Pfam" id="PF13568">
    <property type="entry name" value="OMP_b-brl_2"/>
    <property type="match status" value="1"/>
</dbReference>
<evidence type="ECO:0000313" key="4">
    <source>
        <dbReference type="Proteomes" id="UP000014174"/>
    </source>
</evidence>
<keyword evidence="4" id="KW-1185">Reference proteome</keyword>
<dbReference type="STRING" id="1150600.ADIARSV_2786"/>
<comment type="caution">
    <text evidence="3">The sequence shown here is derived from an EMBL/GenBank/DDBJ whole genome shotgun (WGS) entry which is preliminary data.</text>
</comment>
<evidence type="ECO:0000256" key="1">
    <source>
        <dbReference type="SAM" id="SignalP"/>
    </source>
</evidence>
<dbReference type="InterPro" id="IPR025665">
    <property type="entry name" value="Beta-barrel_OMP_2"/>
</dbReference>
<dbReference type="Proteomes" id="UP000014174">
    <property type="component" value="Unassembled WGS sequence"/>
</dbReference>
<keyword evidence="1" id="KW-0732">Signal</keyword>
<accession>R9GRA0</accession>
<gene>
    <name evidence="3" type="ORF">ADIARSV_2786</name>
</gene>
<feature type="domain" description="Outer membrane protein beta-barrel" evidence="2">
    <location>
        <begin position="20"/>
        <end position="177"/>
    </location>
</feature>
<dbReference type="AlphaFoldDB" id="R9GRA0"/>
<name>R9GRA0_9SPHI</name>
<feature type="chain" id="PRO_5004472064" description="Outer membrane protein beta-barrel domain-containing protein" evidence="1">
    <location>
        <begin position="22"/>
        <end position="198"/>
    </location>
</feature>
<evidence type="ECO:0000313" key="3">
    <source>
        <dbReference type="EMBL" id="EOR94070.1"/>
    </source>
</evidence>
<organism evidence="3 4">
    <name type="scientific">Arcticibacter svalbardensis MN12-7</name>
    <dbReference type="NCBI Taxonomy" id="1150600"/>
    <lineage>
        <taxon>Bacteria</taxon>
        <taxon>Pseudomonadati</taxon>
        <taxon>Bacteroidota</taxon>
        <taxon>Sphingobacteriia</taxon>
        <taxon>Sphingobacteriales</taxon>
        <taxon>Sphingobacteriaceae</taxon>
        <taxon>Arcticibacter</taxon>
    </lineage>
</organism>
<evidence type="ECO:0000259" key="2">
    <source>
        <dbReference type="Pfam" id="PF13568"/>
    </source>
</evidence>
<reference evidence="3 4" key="1">
    <citation type="journal article" date="2013" name="Genome Announc.">
        <title>Draft Genome Sequence of Arcticibacter svalbardensis Strain MN12-7T, a Member of the Family Sphingobacteriaceae Isolated from an Arctic Soil Sample.</title>
        <authorList>
            <person name="Shivaji S."/>
            <person name="Ara S."/>
            <person name="Prasad S."/>
            <person name="Manasa B.P."/>
            <person name="Begum Z."/>
            <person name="Singh A."/>
            <person name="Kumar Pinnaka A."/>
        </authorList>
    </citation>
    <scope>NUCLEOTIDE SEQUENCE [LARGE SCALE GENOMIC DNA]</scope>
    <source>
        <strain evidence="3 4">MN12-7</strain>
    </source>
</reference>
<dbReference type="eggNOG" id="COG3637">
    <property type="taxonomic scope" value="Bacteria"/>
</dbReference>
<sequence length="198" mass="21391">MMKKSILFGMMLLMAGSAAFAQLPTFNLGLKGGINFAKLNTDFAKDENRLGYQAGAWARVGIAGFIIQPEAYLAGKGGEFKTDNSNGLEASGKIRFTTLDVPVLLGTKIGLGPLGVRFMAGPVVSFVLDKNLSGNTVLEAYDDDNYKDQNWGAQFGAGVDIANITLDLRYEKGLTNVRSDDAIKKQNLWQLSLGFKIL</sequence>
<protein>
    <recommendedName>
        <fullName evidence="2">Outer membrane protein beta-barrel domain-containing protein</fullName>
    </recommendedName>
</protein>
<dbReference type="EMBL" id="AQPN01000099">
    <property type="protein sequence ID" value="EOR94070.1"/>
    <property type="molecule type" value="Genomic_DNA"/>
</dbReference>